<dbReference type="EMBL" id="AGNK02005213">
    <property type="status" value="NOT_ANNOTATED_CDS"/>
    <property type="molecule type" value="Genomic_DNA"/>
</dbReference>
<evidence type="ECO:0000313" key="1">
    <source>
        <dbReference type="EnsemblPlants" id="KQK95712"/>
    </source>
</evidence>
<dbReference type="Proteomes" id="UP000004995">
    <property type="component" value="Unassembled WGS sequence"/>
</dbReference>
<reference evidence="2" key="1">
    <citation type="journal article" date="2012" name="Nat. Biotechnol.">
        <title>Reference genome sequence of the model plant Setaria.</title>
        <authorList>
            <person name="Bennetzen J.L."/>
            <person name="Schmutz J."/>
            <person name="Wang H."/>
            <person name="Percifield R."/>
            <person name="Hawkins J."/>
            <person name="Pontaroli A.C."/>
            <person name="Estep M."/>
            <person name="Feng L."/>
            <person name="Vaughn J.N."/>
            <person name="Grimwood J."/>
            <person name="Jenkins J."/>
            <person name="Barry K."/>
            <person name="Lindquist E."/>
            <person name="Hellsten U."/>
            <person name="Deshpande S."/>
            <person name="Wang X."/>
            <person name="Wu X."/>
            <person name="Mitros T."/>
            <person name="Triplett J."/>
            <person name="Yang X."/>
            <person name="Ye C.Y."/>
            <person name="Mauro-Herrera M."/>
            <person name="Wang L."/>
            <person name="Li P."/>
            <person name="Sharma M."/>
            <person name="Sharma R."/>
            <person name="Ronald P.C."/>
            <person name="Panaud O."/>
            <person name="Kellogg E.A."/>
            <person name="Brutnell T.P."/>
            <person name="Doust A.N."/>
            <person name="Tuskan G.A."/>
            <person name="Rokhsar D."/>
            <person name="Devos K.M."/>
        </authorList>
    </citation>
    <scope>NUCLEOTIDE SEQUENCE [LARGE SCALE GENOMIC DNA]</scope>
    <source>
        <strain evidence="2">cv. Yugu1</strain>
    </source>
</reference>
<dbReference type="EnsemblPlants" id="KQK95712">
    <property type="protein sequence ID" value="KQK95712"/>
    <property type="gene ID" value="SETIT_028539mg"/>
</dbReference>
<protein>
    <submittedName>
        <fullName evidence="1">Uncharacterized protein</fullName>
    </submittedName>
</protein>
<dbReference type="HOGENOM" id="CLU_3369383_0_0_1"/>
<dbReference type="InParanoid" id="K3ZPK9"/>
<evidence type="ECO:0000313" key="2">
    <source>
        <dbReference type="Proteomes" id="UP000004995"/>
    </source>
</evidence>
<accession>K3ZPK9</accession>
<sequence>MLIRICLCLACKDNKALSGFDFPLFILPLFIPSPS</sequence>
<dbReference type="AlphaFoldDB" id="K3ZPK9"/>
<keyword evidence="2" id="KW-1185">Reference proteome</keyword>
<proteinExistence type="predicted"/>
<organism evidence="1 2">
    <name type="scientific">Setaria italica</name>
    <name type="common">Foxtail millet</name>
    <name type="synonym">Panicum italicum</name>
    <dbReference type="NCBI Taxonomy" id="4555"/>
    <lineage>
        <taxon>Eukaryota</taxon>
        <taxon>Viridiplantae</taxon>
        <taxon>Streptophyta</taxon>
        <taxon>Embryophyta</taxon>
        <taxon>Tracheophyta</taxon>
        <taxon>Spermatophyta</taxon>
        <taxon>Magnoliopsida</taxon>
        <taxon>Liliopsida</taxon>
        <taxon>Poales</taxon>
        <taxon>Poaceae</taxon>
        <taxon>PACMAD clade</taxon>
        <taxon>Panicoideae</taxon>
        <taxon>Panicodae</taxon>
        <taxon>Paniceae</taxon>
        <taxon>Cenchrinae</taxon>
        <taxon>Setaria</taxon>
    </lineage>
</organism>
<reference evidence="1" key="2">
    <citation type="submission" date="2018-08" db="UniProtKB">
        <authorList>
            <consortium name="EnsemblPlants"/>
        </authorList>
    </citation>
    <scope>IDENTIFICATION</scope>
    <source>
        <strain evidence="1">Yugu1</strain>
    </source>
</reference>
<dbReference type="Gramene" id="KQK95712">
    <property type="protein sequence ID" value="KQK95712"/>
    <property type="gene ID" value="SETIT_028539mg"/>
</dbReference>
<name>K3ZPK9_SETIT</name>